<comment type="caution">
    <text evidence="2">The sequence shown here is derived from an EMBL/GenBank/DDBJ whole genome shotgun (WGS) entry which is preliminary data.</text>
</comment>
<dbReference type="EMBL" id="JAEQNB010000001">
    <property type="protein sequence ID" value="MBL0386210.1"/>
    <property type="molecule type" value="Genomic_DNA"/>
</dbReference>
<accession>A0ABS1J7P2</accession>
<organism evidence="2 3">
    <name type="scientific">Tumebacillus amylolyticus</name>
    <dbReference type="NCBI Taxonomy" id="2801339"/>
    <lineage>
        <taxon>Bacteria</taxon>
        <taxon>Bacillati</taxon>
        <taxon>Bacillota</taxon>
        <taxon>Bacilli</taxon>
        <taxon>Bacillales</taxon>
        <taxon>Alicyclobacillaceae</taxon>
        <taxon>Tumebacillus</taxon>
    </lineage>
</organism>
<dbReference type="PANTHER" id="PTHR22572">
    <property type="entry name" value="SUGAR-1-PHOSPHATE GUANYL TRANSFERASE"/>
    <property type="match status" value="1"/>
</dbReference>
<evidence type="ECO:0000313" key="2">
    <source>
        <dbReference type="EMBL" id="MBL0386210.1"/>
    </source>
</evidence>
<dbReference type="Proteomes" id="UP000602284">
    <property type="component" value="Unassembled WGS sequence"/>
</dbReference>
<reference evidence="2 3" key="1">
    <citation type="submission" date="2021-01" db="EMBL/GenBank/DDBJ databases">
        <title>Tumebacillus sp. strain ITR2 16S ribosomal RNA gene Genome sequencing and assembly.</title>
        <authorList>
            <person name="Kang M."/>
        </authorList>
    </citation>
    <scope>NUCLEOTIDE SEQUENCE [LARGE SCALE GENOMIC DNA]</scope>
    <source>
        <strain evidence="2 3">ITR2</strain>
    </source>
</reference>
<gene>
    <name evidence="2" type="ORF">JJB07_06035</name>
</gene>
<protein>
    <submittedName>
        <fullName evidence="2">Nucleotidyltransferase family protein</fullName>
    </submittedName>
</protein>
<dbReference type="InterPro" id="IPR050486">
    <property type="entry name" value="Mannose-1P_guanyltransferase"/>
</dbReference>
<dbReference type="InterPro" id="IPR005835">
    <property type="entry name" value="NTP_transferase_dom"/>
</dbReference>
<feature type="domain" description="Nucleotidyl transferase" evidence="1">
    <location>
        <begin position="2"/>
        <end position="228"/>
    </location>
</feature>
<evidence type="ECO:0000259" key="1">
    <source>
        <dbReference type="Pfam" id="PF00483"/>
    </source>
</evidence>
<proteinExistence type="predicted"/>
<sequence length="245" mass="27664">MKAVIMAGGQGTRLRPLTDRMPKPMVPLLDRPCMEYILDLLKRHGITDIAVTLQYLPDVIKQHFGDGSAYGVRLHYFEEYSPLGTAGSVKNAADFLDETFLVISGDALTDFDLTHAMNFHRDAQALGTMVLTQVDDPTRFGVVTTAEDGRIVRFQEKPSWDEVFSHTVNTGIYVLEPQILEFFEHGQKYDFSSQLFPQVLAQGLPLYGCIGRGYWSDIGTPDQYRETQIDMIYGRVKTNIYKLAI</sequence>
<name>A0ABS1J7P2_9BACL</name>
<dbReference type="Gene3D" id="3.90.550.10">
    <property type="entry name" value="Spore Coat Polysaccharide Biosynthesis Protein SpsA, Chain A"/>
    <property type="match status" value="1"/>
</dbReference>
<evidence type="ECO:0000313" key="3">
    <source>
        <dbReference type="Proteomes" id="UP000602284"/>
    </source>
</evidence>
<dbReference type="InterPro" id="IPR029044">
    <property type="entry name" value="Nucleotide-diphossugar_trans"/>
</dbReference>
<dbReference type="Pfam" id="PF00483">
    <property type="entry name" value="NTP_transferase"/>
    <property type="match status" value="1"/>
</dbReference>
<dbReference type="CDD" id="cd04181">
    <property type="entry name" value="NTP_transferase"/>
    <property type="match status" value="1"/>
</dbReference>
<keyword evidence="3" id="KW-1185">Reference proteome</keyword>
<dbReference type="SUPFAM" id="SSF53448">
    <property type="entry name" value="Nucleotide-diphospho-sugar transferases"/>
    <property type="match status" value="1"/>
</dbReference>